<keyword evidence="2" id="KW-0813">Transport</keyword>
<dbReference type="InterPro" id="IPR017871">
    <property type="entry name" value="ABC_transporter-like_CS"/>
</dbReference>
<keyword evidence="9" id="KW-0472">Membrane</keyword>
<name>A0A9X2HI37_9MICC</name>
<dbReference type="SMART" id="SM00382">
    <property type="entry name" value="AAA"/>
    <property type="match status" value="1"/>
</dbReference>
<dbReference type="InterPro" id="IPR051535">
    <property type="entry name" value="Siderophore_ABC-ATPase"/>
</dbReference>
<evidence type="ECO:0000256" key="4">
    <source>
        <dbReference type="ARBA" id="ARBA00022496"/>
    </source>
</evidence>
<dbReference type="PROSITE" id="PS00211">
    <property type="entry name" value="ABC_TRANSPORTER_1"/>
    <property type="match status" value="1"/>
</dbReference>
<evidence type="ECO:0000313" key="11">
    <source>
        <dbReference type="EMBL" id="MCP3424678.1"/>
    </source>
</evidence>
<dbReference type="GO" id="GO:0005524">
    <property type="term" value="F:ATP binding"/>
    <property type="evidence" value="ECO:0007669"/>
    <property type="project" value="UniProtKB-KW"/>
</dbReference>
<evidence type="ECO:0000256" key="1">
    <source>
        <dbReference type="ARBA" id="ARBA00004202"/>
    </source>
</evidence>
<dbReference type="InterPro" id="IPR003439">
    <property type="entry name" value="ABC_transporter-like_ATP-bd"/>
</dbReference>
<reference evidence="11" key="1">
    <citation type="submission" date="2022-06" db="EMBL/GenBank/DDBJ databases">
        <title>Rothia sp. isolated from sandalwood seedling.</title>
        <authorList>
            <person name="Tuikhar N."/>
            <person name="Kirdat K."/>
            <person name="Thorat V."/>
            <person name="Swetha P."/>
            <person name="Padma S."/>
            <person name="Sundararaj R."/>
            <person name="Yadav A."/>
        </authorList>
    </citation>
    <scope>NUCLEOTIDE SEQUENCE</scope>
    <source>
        <strain evidence="11">AR01</strain>
    </source>
</reference>
<dbReference type="GO" id="GO:0006826">
    <property type="term" value="P:iron ion transport"/>
    <property type="evidence" value="ECO:0007669"/>
    <property type="project" value="UniProtKB-KW"/>
</dbReference>
<sequence>MTASPSERLLGDRLKVGYKDTSLVLDDVTVSVAEGSFTVILGPNACGKSTILRTLGRLLKPRSGVVTLDGQDIARMKTRELAKSLALLPQSPSVPEGISVQNLVARGRFPHQSLMSQWSPEDEGAITEAMRVTAVDHLAHRSVDTLSGGQRQRVWISLVLAQETDLLLLDEPTTYLDVTHQVEILKLLERLRASGRTVVAVLHELNQAARFATDMVTMKDGKVVAVGSPEEIITEDNMRAIYGLESRVIEDPDTGKPVVLPR</sequence>
<feature type="domain" description="ABC transporter" evidence="10">
    <location>
        <begin position="8"/>
        <end position="245"/>
    </location>
</feature>
<keyword evidence="8" id="KW-0406">Ion transport</keyword>
<dbReference type="PANTHER" id="PTHR42771:SF12">
    <property type="entry name" value="FE(3+) DICITRATE TRANSPORT ATP-BINDING PROTEIN FECE-RELATED"/>
    <property type="match status" value="1"/>
</dbReference>
<keyword evidence="7" id="KW-0408">Iron</keyword>
<dbReference type="PANTHER" id="PTHR42771">
    <property type="entry name" value="IRON(3+)-HYDROXAMATE IMPORT ATP-BINDING PROTEIN FHUC"/>
    <property type="match status" value="1"/>
</dbReference>
<evidence type="ECO:0000256" key="9">
    <source>
        <dbReference type="ARBA" id="ARBA00023136"/>
    </source>
</evidence>
<keyword evidence="5" id="KW-0547">Nucleotide-binding</keyword>
<dbReference type="Proteomes" id="UP001139502">
    <property type="component" value="Unassembled WGS sequence"/>
</dbReference>
<keyword evidence="12" id="KW-1185">Reference proteome</keyword>
<dbReference type="SUPFAM" id="SSF52540">
    <property type="entry name" value="P-loop containing nucleoside triphosphate hydrolases"/>
    <property type="match status" value="1"/>
</dbReference>
<evidence type="ECO:0000256" key="5">
    <source>
        <dbReference type="ARBA" id="ARBA00022741"/>
    </source>
</evidence>
<evidence type="ECO:0000256" key="3">
    <source>
        <dbReference type="ARBA" id="ARBA00022475"/>
    </source>
</evidence>
<keyword evidence="3" id="KW-1003">Cell membrane</keyword>
<gene>
    <name evidence="11" type="ORF">NBM05_01170</name>
</gene>
<evidence type="ECO:0000256" key="2">
    <source>
        <dbReference type="ARBA" id="ARBA00022448"/>
    </source>
</evidence>
<dbReference type="PROSITE" id="PS50893">
    <property type="entry name" value="ABC_TRANSPORTER_2"/>
    <property type="match status" value="1"/>
</dbReference>
<evidence type="ECO:0000259" key="10">
    <source>
        <dbReference type="PROSITE" id="PS50893"/>
    </source>
</evidence>
<keyword evidence="6 11" id="KW-0067">ATP-binding</keyword>
<dbReference type="RefSeq" id="WP_254164463.1">
    <property type="nucleotide sequence ID" value="NZ_JANAFB010000002.1"/>
</dbReference>
<dbReference type="InterPro" id="IPR003593">
    <property type="entry name" value="AAA+_ATPase"/>
</dbReference>
<dbReference type="Pfam" id="PF00005">
    <property type="entry name" value="ABC_tran"/>
    <property type="match status" value="1"/>
</dbReference>
<keyword evidence="4" id="KW-0410">Iron transport</keyword>
<comment type="subcellular location">
    <subcellularLocation>
        <location evidence="1">Cell membrane</location>
        <topology evidence="1">Peripheral membrane protein</topology>
    </subcellularLocation>
</comment>
<dbReference type="InterPro" id="IPR027417">
    <property type="entry name" value="P-loop_NTPase"/>
</dbReference>
<protein>
    <submittedName>
        <fullName evidence="11">ABC transporter ATP-binding protein</fullName>
    </submittedName>
</protein>
<dbReference type="FunFam" id="3.40.50.300:FF:000134">
    <property type="entry name" value="Iron-enterobactin ABC transporter ATP-binding protein"/>
    <property type="match status" value="1"/>
</dbReference>
<dbReference type="GO" id="GO:0005886">
    <property type="term" value="C:plasma membrane"/>
    <property type="evidence" value="ECO:0007669"/>
    <property type="project" value="UniProtKB-SubCell"/>
</dbReference>
<dbReference type="Gene3D" id="3.40.50.300">
    <property type="entry name" value="P-loop containing nucleotide triphosphate hydrolases"/>
    <property type="match status" value="1"/>
</dbReference>
<dbReference type="GO" id="GO:0016887">
    <property type="term" value="F:ATP hydrolysis activity"/>
    <property type="evidence" value="ECO:0007669"/>
    <property type="project" value="InterPro"/>
</dbReference>
<evidence type="ECO:0000256" key="7">
    <source>
        <dbReference type="ARBA" id="ARBA00023004"/>
    </source>
</evidence>
<evidence type="ECO:0000256" key="8">
    <source>
        <dbReference type="ARBA" id="ARBA00023065"/>
    </source>
</evidence>
<evidence type="ECO:0000313" key="12">
    <source>
        <dbReference type="Proteomes" id="UP001139502"/>
    </source>
</evidence>
<organism evidence="11 12">
    <name type="scientific">Rothia santali</name>
    <dbReference type="NCBI Taxonomy" id="2949643"/>
    <lineage>
        <taxon>Bacteria</taxon>
        <taxon>Bacillati</taxon>
        <taxon>Actinomycetota</taxon>
        <taxon>Actinomycetes</taxon>
        <taxon>Micrococcales</taxon>
        <taxon>Micrococcaceae</taxon>
        <taxon>Rothia</taxon>
    </lineage>
</organism>
<dbReference type="EMBL" id="JANAFB010000002">
    <property type="protein sequence ID" value="MCP3424678.1"/>
    <property type="molecule type" value="Genomic_DNA"/>
</dbReference>
<comment type="caution">
    <text evidence="11">The sequence shown here is derived from an EMBL/GenBank/DDBJ whole genome shotgun (WGS) entry which is preliminary data.</text>
</comment>
<proteinExistence type="predicted"/>
<evidence type="ECO:0000256" key="6">
    <source>
        <dbReference type="ARBA" id="ARBA00022840"/>
    </source>
</evidence>
<accession>A0A9X2HI37</accession>
<dbReference type="CDD" id="cd03214">
    <property type="entry name" value="ABC_Iron-Siderophores_B12_Hemin"/>
    <property type="match status" value="1"/>
</dbReference>
<dbReference type="AlphaFoldDB" id="A0A9X2HI37"/>